<feature type="compositionally biased region" description="Low complexity" evidence="1">
    <location>
        <begin position="535"/>
        <end position="555"/>
    </location>
</feature>
<name>A0A812V9G1_9DINO</name>
<evidence type="ECO:0000313" key="3">
    <source>
        <dbReference type="Proteomes" id="UP000601435"/>
    </source>
</evidence>
<dbReference type="Proteomes" id="UP000601435">
    <property type="component" value="Unassembled WGS sequence"/>
</dbReference>
<protein>
    <submittedName>
        <fullName evidence="2">Uncharacterized protein</fullName>
    </submittedName>
</protein>
<reference evidence="2" key="1">
    <citation type="submission" date="2021-02" db="EMBL/GenBank/DDBJ databases">
        <authorList>
            <person name="Dougan E. K."/>
            <person name="Rhodes N."/>
            <person name="Thang M."/>
            <person name="Chan C."/>
        </authorList>
    </citation>
    <scope>NUCLEOTIDE SEQUENCE</scope>
</reference>
<comment type="caution">
    <text evidence="2">The sequence shown here is derived from an EMBL/GenBank/DDBJ whole genome shotgun (WGS) entry which is preliminary data.</text>
</comment>
<dbReference type="EMBL" id="CAJNJA010028509">
    <property type="protein sequence ID" value="CAE7604548.1"/>
    <property type="molecule type" value="Genomic_DNA"/>
</dbReference>
<gene>
    <name evidence="2" type="ORF">SNEC2469_LOCUS17279</name>
</gene>
<evidence type="ECO:0000256" key="1">
    <source>
        <dbReference type="SAM" id="MobiDB-lite"/>
    </source>
</evidence>
<dbReference type="AlphaFoldDB" id="A0A812V9G1"/>
<sequence length="641" mass="70593">MGIRDGTWLQAFSLSHRRVRGYWPNCVRFLQLAYESLREPWEPAFWVDKALDRPAWLSFTQSWLTFKSLSPSKFYSDLCDVDLYGRCLLQVGDIFKLLPFRHVPVEPPYGTSFEVVPEAEAEIDADCLQVCSDGGCKHGCGSLAVTFLAPYAPLDDAVILQSRIEGQCTNIKAELLVSGQNAELAIFVICMAGTLGLLYHIMQTQKRLALTIHAMRITMQEIQSQQLYLQQALHSQNQDLSFYQEKLFGKMEDKFLAELYEQCQVLAQFFKPANLATAGSMMVQDIVTQVTELYTQQDGNGDGDGQQGDSQATKKQLLEVLAKLGQLQTAQAEITSIHKLLNGHSADFDKLSAIGNRVTETHGLLLQINGDVATAKVVTEQTDRLQKVLERKLEDLTEKTAVIRALMDQHRDKVISTVKDNTGWISKNVGDVLSLLRTLAPMQQKTLEMMGAGQDGSRQAQQTLLSCAEAVQTCEDRLVRLESLCTGIVDQQNEMDQSHRGAFDSILQELPTLQEVLSRLPKLPVRKPPAEKATEATSSTSSQQAHPTTPPTTLGPQPPPQVAANPTPTVIPVSIDTGLQSAAPSGGIQLRLSEHVNAVAPQPQPQFVLGGESRAPNFLITPIPAPSPTSGNDLLRAMLRQ</sequence>
<accession>A0A812V9G1</accession>
<dbReference type="OrthoDB" id="423357at2759"/>
<proteinExistence type="predicted"/>
<feature type="region of interest" description="Disordered" evidence="1">
    <location>
        <begin position="519"/>
        <end position="569"/>
    </location>
</feature>
<evidence type="ECO:0000313" key="2">
    <source>
        <dbReference type="EMBL" id="CAE7604548.1"/>
    </source>
</evidence>
<keyword evidence="3" id="KW-1185">Reference proteome</keyword>
<organism evidence="2 3">
    <name type="scientific">Symbiodinium necroappetens</name>
    <dbReference type="NCBI Taxonomy" id="1628268"/>
    <lineage>
        <taxon>Eukaryota</taxon>
        <taxon>Sar</taxon>
        <taxon>Alveolata</taxon>
        <taxon>Dinophyceae</taxon>
        <taxon>Suessiales</taxon>
        <taxon>Symbiodiniaceae</taxon>
        <taxon>Symbiodinium</taxon>
    </lineage>
</organism>